<sequence>MALQAMPLRFGRTNLRALSLSSSSDLSEESSSSDVPHQFGRQFHNEWKASMETMLTAAYNFRGEMIEDVTDITTFLVECMKEGFRNYEFENDVAGSALSSNDMVLWPDYQTASASVFMAGGFTDCPDAPTLACMVSHGILKTLLGNIENCKGAIGRAALSLPFPSEYQMYLVKSHMPTTCAEILQAGMFKSGLENRWRQLCTKLMTDIETAEKLAQELHVQLSMELGRAKMTFEELSGSAMDRSTEDHRYGVMRLVESYLADTSAGGSVDASQVQGNLDRVLTLYSVCKYSDVFQMAFACTKKLIDDGFFLYWKQSVKAFEATLSG</sequence>
<accession>A0A6A6UPV9</accession>
<organism evidence="1 2">
    <name type="scientific">Microthyrium microscopicum</name>
    <dbReference type="NCBI Taxonomy" id="703497"/>
    <lineage>
        <taxon>Eukaryota</taxon>
        <taxon>Fungi</taxon>
        <taxon>Dikarya</taxon>
        <taxon>Ascomycota</taxon>
        <taxon>Pezizomycotina</taxon>
        <taxon>Dothideomycetes</taxon>
        <taxon>Dothideomycetes incertae sedis</taxon>
        <taxon>Microthyriales</taxon>
        <taxon>Microthyriaceae</taxon>
        <taxon>Microthyrium</taxon>
    </lineage>
</organism>
<dbReference type="EMBL" id="MU004231">
    <property type="protein sequence ID" value="KAF2673483.1"/>
    <property type="molecule type" value="Genomic_DNA"/>
</dbReference>
<evidence type="ECO:0000313" key="1">
    <source>
        <dbReference type="EMBL" id="KAF2673483.1"/>
    </source>
</evidence>
<dbReference type="Proteomes" id="UP000799302">
    <property type="component" value="Unassembled WGS sequence"/>
</dbReference>
<protein>
    <submittedName>
        <fullName evidence="1">Uncharacterized protein</fullName>
    </submittedName>
</protein>
<proteinExistence type="predicted"/>
<evidence type="ECO:0000313" key="2">
    <source>
        <dbReference type="Proteomes" id="UP000799302"/>
    </source>
</evidence>
<dbReference type="AlphaFoldDB" id="A0A6A6UPV9"/>
<name>A0A6A6UPV9_9PEZI</name>
<keyword evidence="2" id="KW-1185">Reference proteome</keyword>
<gene>
    <name evidence="1" type="ORF">BT63DRAFT_410484</name>
</gene>
<reference evidence="1" key="1">
    <citation type="journal article" date="2020" name="Stud. Mycol.">
        <title>101 Dothideomycetes genomes: a test case for predicting lifestyles and emergence of pathogens.</title>
        <authorList>
            <person name="Haridas S."/>
            <person name="Albert R."/>
            <person name="Binder M."/>
            <person name="Bloem J."/>
            <person name="Labutti K."/>
            <person name="Salamov A."/>
            <person name="Andreopoulos B."/>
            <person name="Baker S."/>
            <person name="Barry K."/>
            <person name="Bills G."/>
            <person name="Bluhm B."/>
            <person name="Cannon C."/>
            <person name="Castanera R."/>
            <person name="Culley D."/>
            <person name="Daum C."/>
            <person name="Ezra D."/>
            <person name="Gonzalez J."/>
            <person name="Henrissat B."/>
            <person name="Kuo A."/>
            <person name="Liang C."/>
            <person name="Lipzen A."/>
            <person name="Lutzoni F."/>
            <person name="Magnuson J."/>
            <person name="Mondo S."/>
            <person name="Nolan M."/>
            <person name="Ohm R."/>
            <person name="Pangilinan J."/>
            <person name="Park H.-J."/>
            <person name="Ramirez L."/>
            <person name="Alfaro M."/>
            <person name="Sun H."/>
            <person name="Tritt A."/>
            <person name="Yoshinaga Y."/>
            <person name="Zwiers L.-H."/>
            <person name="Turgeon B."/>
            <person name="Goodwin S."/>
            <person name="Spatafora J."/>
            <person name="Crous P."/>
            <person name="Grigoriev I."/>
        </authorList>
    </citation>
    <scope>NUCLEOTIDE SEQUENCE</scope>
    <source>
        <strain evidence="1">CBS 115976</strain>
    </source>
</reference>